<feature type="binding site" evidence="2">
    <location>
        <position position="356"/>
    </location>
    <ligand>
        <name>substrate</name>
    </ligand>
</feature>
<comment type="similarity">
    <text evidence="2">Belongs to the AB hydrolase superfamily. MetX family.</text>
</comment>
<keyword evidence="2 4" id="KW-0012">Acyltransferase</keyword>
<reference evidence="4 5" key="1">
    <citation type="submission" date="2024-07" db="EMBL/GenBank/DDBJ databases">
        <authorList>
            <person name="Ren Q."/>
        </authorList>
    </citation>
    <scope>NUCLEOTIDE SEQUENCE [LARGE SCALE GENOMIC DNA]</scope>
    <source>
        <strain evidence="4 5">REN37</strain>
    </source>
</reference>
<sequence length="383" mass="42824">MTHTFAADSVGLVRPEQMHFDEPLELECRRVLPQYTLMYETYGTLNADASNAVLICHALSGHHHAAGFHDAAEKRPGWWDSCIGPGKPIDTRRFFVVALNNLGGCHGSTGPTSIDPDTGKPWGPDFPMVTVKDWVRSQARLADRLGIQKWAAVIGGSMGGMQALQWSIDYPDRLAHALVIAAAPKLSAQNIAFNEVARQSILTDPNFHGGRYTEQGTYPRQGLILARMVGHITYLSDDAMRVKFGRDLQSGHFHYGFDVEFQVESYLRHQGERFSTAFDANTYLLMTKALDYFDPAREFDNALEQALERARCGFLVVSFTSDWRFAPDRSREIVNALVAAGRDVSYAEVETDKGHDAFLLKIPEYFRVLSAYLGRVADQLEEC</sequence>
<accession>A0ABV4AE84</accession>
<keyword evidence="2" id="KW-0963">Cytoplasm</keyword>
<dbReference type="InterPro" id="IPR000073">
    <property type="entry name" value="AB_hydrolase_1"/>
</dbReference>
<gene>
    <name evidence="2" type="primary">metXS</name>
    <name evidence="4" type="ORF">AB5I84_01125</name>
</gene>
<comment type="subcellular location">
    <subcellularLocation>
        <location evidence="2">Cytoplasm</location>
    </subcellularLocation>
</comment>
<feature type="active site" evidence="2">
    <location>
        <position position="355"/>
    </location>
</feature>
<keyword evidence="2" id="KW-0486">Methionine biosynthesis</keyword>
<dbReference type="RefSeq" id="WP_369453990.1">
    <property type="nucleotide sequence ID" value="NZ_JBGCUO010000001.1"/>
</dbReference>
<proteinExistence type="inferred from homology"/>
<feature type="active site" description="Nucleophile" evidence="2">
    <location>
        <position position="157"/>
    </location>
</feature>
<organism evidence="4 5">
    <name type="scientific">Isoalcanivorax beigongshangi</name>
    <dbReference type="NCBI Taxonomy" id="3238810"/>
    <lineage>
        <taxon>Bacteria</taxon>
        <taxon>Pseudomonadati</taxon>
        <taxon>Pseudomonadota</taxon>
        <taxon>Gammaproteobacteria</taxon>
        <taxon>Oceanospirillales</taxon>
        <taxon>Alcanivoracaceae</taxon>
        <taxon>Isoalcanivorax</taxon>
    </lineage>
</organism>
<keyword evidence="1 2" id="KW-0808">Transferase</keyword>
<dbReference type="InterPro" id="IPR029058">
    <property type="entry name" value="AB_hydrolase_fold"/>
</dbReference>
<comment type="caution">
    <text evidence="2">Lacks conserved residue(s) required for the propagation of feature annotation.</text>
</comment>
<comment type="subunit">
    <text evidence="2">Homodimer.</text>
</comment>
<dbReference type="HAMAP" id="MF_00296">
    <property type="entry name" value="MetX_acyltransf"/>
    <property type="match status" value="1"/>
</dbReference>
<feature type="active site" evidence="2">
    <location>
        <position position="322"/>
    </location>
</feature>
<comment type="function">
    <text evidence="2">Transfers a succinyl group from succinyl-CoA to L-homoserine, forming succinyl-L-homoserine.</text>
</comment>
<keyword evidence="5" id="KW-1185">Reference proteome</keyword>
<dbReference type="EMBL" id="JBGCUO010000001">
    <property type="protein sequence ID" value="MEY1660747.1"/>
    <property type="molecule type" value="Genomic_DNA"/>
</dbReference>
<dbReference type="NCBIfam" id="TIGR01392">
    <property type="entry name" value="homoserO_Ac_trn"/>
    <property type="match status" value="1"/>
</dbReference>
<evidence type="ECO:0000313" key="4">
    <source>
        <dbReference type="EMBL" id="MEY1660747.1"/>
    </source>
</evidence>
<dbReference type="Pfam" id="PF00561">
    <property type="entry name" value="Abhydrolase_1"/>
    <property type="match status" value="1"/>
</dbReference>
<dbReference type="NCBIfam" id="NF001209">
    <property type="entry name" value="PRK00175.1"/>
    <property type="match status" value="1"/>
</dbReference>
<comment type="pathway">
    <text evidence="2">Amino-acid biosynthesis; L-methionine biosynthesis via de novo pathway; O-succinyl-L-homoserine from L-homoserine: step 1/1.</text>
</comment>
<evidence type="ECO:0000256" key="2">
    <source>
        <dbReference type="HAMAP-Rule" id="MF_00296"/>
    </source>
</evidence>
<dbReference type="Proteomes" id="UP001562065">
    <property type="component" value="Unassembled WGS sequence"/>
</dbReference>
<evidence type="ECO:0000256" key="1">
    <source>
        <dbReference type="ARBA" id="ARBA00022679"/>
    </source>
</evidence>
<name>A0ABV4AE84_9GAMM</name>
<dbReference type="InterPro" id="IPR008220">
    <property type="entry name" value="HAT_MetX-like"/>
</dbReference>
<feature type="site" description="Important for acyl-CoA specificity" evidence="2">
    <location>
        <position position="324"/>
    </location>
</feature>
<dbReference type="Gene3D" id="3.40.50.1820">
    <property type="entry name" value="alpha/beta hydrolase"/>
    <property type="match status" value="1"/>
</dbReference>
<dbReference type="PANTHER" id="PTHR32268:SF11">
    <property type="entry name" value="HOMOSERINE O-ACETYLTRANSFERASE"/>
    <property type="match status" value="1"/>
</dbReference>
<dbReference type="EC" id="2.3.1.46" evidence="2"/>
<feature type="binding site" evidence="2">
    <location>
        <position position="227"/>
    </location>
    <ligand>
        <name>substrate</name>
    </ligand>
</feature>
<protein>
    <recommendedName>
        <fullName evidence="2">Homoserine O-succinyltransferase</fullName>
        <shortName evidence="2">HST</shortName>
        <ecNumber evidence="2">2.3.1.46</ecNumber>
    </recommendedName>
    <alternativeName>
        <fullName evidence="2">Homoserine transsuccinylase</fullName>
        <shortName evidence="2">HTS</shortName>
    </alternativeName>
</protein>
<evidence type="ECO:0000259" key="3">
    <source>
        <dbReference type="Pfam" id="PF00561"/>
    </source>
</evidence>
<dbReference type="PIRSF" id="PIRSF000443">
    <property type="entry name" value="Homoser_Ac_trans"/>
    <property type="match status" value="1"/>
</dbReference>
<feature type="domain" description="AB hydrolase-1" evidence="3">
    <location>
        <begin position="51"/>
        <end position="359"/>
    </location>
</feature>
<dbReference type="GO" id="GO:0004414">
    <property type="term" value="F:homoserine O-acetyltransferase activity"/>
    <property type="evidence" value="ECO:0007669"/>
    <property type="project" value="UniProtKB-EC"/>
</dbReference>
<comment type="caution">
    <text evidence="4">The sequence shown here is derived from an EMBL/GenBank/DDBJ whole genome shotgun (WGS) entry which is preliminary data.</text>
</comment>
<evidence type="ECO:0000313" key="5">
    <source>
        <dbReference type="Proteomes" id="UP001562065"/>
    </source>
</evidence>
<dbReference type="Gene3D" id="1.10.1740.110">
    <property type="match status" value="1"/>
</dbReference>
<dbReference type="SUPFAM" id="SSF53474">
    <property type="entry name" value="alpha/beta-Hydrolases"/>
    <property type="match status" value="1"/>
</dbReference>
<comment type="catalytic activity">
    <reaction evidence="2">
        <text>L-homoserine + succinyl-CoA = O-succinyl-L-homoserine + CoA</text>
        <dbReference type="Rhea" id="RHEA:22008"/>
        <dbReference type="ChEBI" id="CHEBI:57287"/>
        <dbReference type="ChEBI" id="CHEBI:57292"/>
        <dbReference type="ChEBI" id="CHEBI:57476"/>
        <dbReference type="ChEBI" id="CHEBI:57661"/>
        <dbReference type="EC" id="2.3.1.46"/>
    </reaction>
</comment>
<dbReference type="PANTHER" id="PTHR32268">
    <property type="entry name" value="HOMOSERINE O-ACETYLTRANSFERASE"/>
    <property type="match status" value="1"/>
</dbReference>
<keyword evidence="2" id="KW-0028">Amino-acid biosynthesis</keyword>